<dbReference type="EMBL" id="JBJJXI010000080">
    <property type="protein sequence ID" value="KAL3395580.1"/>
    <property type="molecule type" value="Genomic_DNA"/>
</dbReference>
<reference evidence="1 2" key="1">
    <citation type="journal article" date="2024" name="bioRxiv">
        <title>A reference genome for Trichogramma kaykai: A tiny desert-dwelling parasitoid wasp with competing sex-ratio distorters.</title>
        <authorList>
            <person name="Culotta J."/>
            <person name="Lindsey A.R."/>
        </authorList>
    </citation>
    <scope>NUCLEOTIDE SEQUENCE [LARGE SCALE GENOMIC DNA]</scope>
    <source>
        <strain evidence="1 2">KSX58</strain>
    </source>
</reference>
<accession>A0ABD2WS39</accession>
<sequence length="112" mass="12840">MVELLARSSRRGIHILIQSTCRENFPILSFISSLRCAGSFCALVSAKQPTAKVFCVSFCLYELQLIVLWRIARAVCEFIFSCKCEPRNCTQFLQVKFFSLFYIKPCISRLNA</sequence>
<gene>
    <name evidence="1" type="ORF">TKK_010397</name>
</gene>
<evidence type="ECO:0000313" key="1">
    <source>
        <dbReference type="EMBL" id="KAL3395580.1"/>
    </source>
</evidence>
<dbReference type="Proteomes" id="UP001627154">
    <property type="component" value="Unassembled WGS sequence"/>
</dbReference>
<protein>
    <submittedName>
        <fullName evidence="1">Uncharacterized protein</fullName>
    </submittedName>
</protein>
<organism evidence="1 2">
    <name type="scientific">Trichogramma kaykai</name>
    <dbReference type="NCBI Taxonomy" id="54128"/>
    <lineage>
        <taxon>Eukaryota</taxon>
        <taxon>Metazoa</taxon>
        <taxon>Ecdysozoa</taxon>
        <taxon>Arthropoda</taxon>
        <taxon>Hexapoda</taxon>
        <taxon>Insecta</taxon>
        <taxon>Pterygota</taxon>
        <taxon>Neoptera</taxon>
        <taxon>Endopterygota</taxon>
        <taxon>Hymenoptera</taxon>
        <taxon>Apocrita</taxon>
        <taxon>Proctotrupomorpha</taxon>
        <taxon>Chalcidoidea</taxon>
        <taxon>Trichogrammatidae</taxon>
        <taxon>Trichogramma</taxon>
    </lineage>
</organism>
<name>A0ABD2WS39_9HYME</name>
<keyword evidence="2" id="KW-1185">Reference proteome</keyword>
<dbReference type="AlphaFoldDB" id="A0ABD2WS39"/>
<comment type="caution">
    <text evidence="1">The sequence shown here is derived from an EMBL/GenBank/DDBJ whole genome shotgun (WGS) entry which is preliminary data.</text>
</comment>
<evidence type="ECO:0000313" key="2">
    <source>
        <dbReference type="Proteomes" id="UP001627154"/>
    </source>
</evidence>
<proteinExistence type="predicted"/>